<dbReference type="Proteomes" id="UP001183615">
    <property type="component" value="Unassembled WGS sequence"/>
</dbReference>
<comment type="caution">
    <text evidence="3">The sequence shown here is derived from an EMBL/GenBank/DDBJ whole genome shotgun (WGS) entry which is preliminary data.</text>
</comment>
<feature type="compositionally biased region" description="Basic and acidic residues" evidence="1">
    <location>
        <begin position="17"/>
        <end position="30"/>
    </location>
</feature>
<evidence type="ECO:0000256" key="1">
    <source>
        <dbReference type="SAM" id="MobiDB-lite"/>
    </source>
</evidence>
<name>A0ABU2S2V8_9ACTN</name>
<evidence type="ECO:0000313" key="3">
    <source>
        <dbReference type="EMBL" id="MDT0442139.1"/>
    </source>
</evidence>
<feature type="compositionally biased region" description="Low complexity" evidence="1">
    <location>
        <begin position="87"/>
        <end position="96"/>
    </location>
</feature>
<feature type="domain" description="DUF5667" evidence="2">
    <location>
        <begin position="184"/>
        <end position="299"/>
    </location>
</feature>
<feature type="compositionally biased region" description="Basic and acidic residues" evidence="1">
    <location>
        <begin position="122"/>
        <end position="131"/>
    </location>
</feature>
<evidence type="ECO:0000313" key="4">
    <source>
        <dbReference type="Proteomes" id="UP001183615"/>
    </source>
</evidence>
<evidence type="ECO:0000259" key="2">
    <source>
        <dbReference type="Pfam" id="PF18915"/>
    </source>
</evidence>
<reference evidence="4" key="1">
    <citation type="submission" date="2023-07" db="EMBL/GenBank/DDBJ databases">
        <title>30 novel species of actinomycetes from the DSMZ collection.</title>
        <authorList>
            <person name="Nouioui I."/>
        </authorList>
    </citation>
    <scope>NUCLEOTIDE SEQUENCE [LARGE SCALE GENOMIC DNA]</scope>
    <source>
        <strain evidence="4">DSM 41886</strain>
    </source>
</reference>
<feature type="region of interest" description="Disordered" evidence="1">
    <location>
        <begin position="328"/>
        <end position="447"/>
    </location>
</feature>
<feature type="compositionally biased region" description="Low complexity" evidence="1">
    <location>
        <begin position="334"/>
        <end position="345"/>
    </location>
</feature>
<dbReference type="EMBL" id="JAVREV010000002">
    <property type="protein sequence ID" value="MDT0442139.1"/>
    <property type="molecule type" value="Genomic_DNA"/>
</dbReference>
<organism evidence="3 4">
    <name type="scientific">Streptomyces johnsoniae</name>
    <dbReference type="NCBI Taxonomy" id="3075532"/>
    <lineage>
        <taxon>Bacteria</taxon>
        <taxon>Bacillati</taxon>
        <taxon>Actinomycetota</taxon>
        <taxon>Actinomycetes</taxon>
        <taxon>Kitasatosporales</taxon>
        <taxon>Streptomycetaceae</taxon>
        <taxon>Streptomyces</taxon>
    </lineage>
</organism>
<feature type="region of interest" description="Disordered" evidence="1">
    <location>
        <begin position="13"/>
        <end position="41"/>
    </location>
</feature>
<feature type="compositionally biased region" description="Pro residues" evidence="1">
    <location>
        <begin position="412"/>
        <end position="423"/>
    </location>
</feature>
<feature type="compositionally biased region" description="Acidic residues" evidence="1">
    <location>
        <begin position="364"/>
        <end position="383"/>
    </location>
</feature>
<sequence>MIGSASASRRANAFAHLLDESRPGRPRPADGDTAVAPAGDGGEHAALLSVVDRLAAVPRPELSAETRSTQRALLVAAMAAAGTAGAAAPADDTGAQGAHGSGGSEGAAPARTRAPSGPGARGAERVPEQRRARSSRGTHRAAPGSGLGRLRPRTRLTKGLAAGGLTMGVAAGAFGGVAAASTDALPGDTLYGLKRGMEDLRLDFTSGDADRGRVYLDHASTRLSETRRLLERGRSGDLDHEDLDAIRRALSSMRDDAAEGHRLLSLAYQADGSIDPMRSLSAFSESHRATWADVRERLPVQLHDVSEEVTGVFDAMDEEIAPLQPLLPEDRDSASSAEAPPSSAAHPRQGPEDRAPAPAASDRDTDDGQEEPDEDASPPEETPEERRGLLDGGRGLLDPALPGQSPEERDSPPPASPEAPLPEPDITIPPLVEDLLPGLGLDVDEER</sequence>
<gene>
    <name evidence="3" type="ORF">RM779_05925</name>
</gene>
<dbReference type="Pfam" id="PF18915">
    <property type="entry name" value="DUF5667"/>
    <property type="match status" value="1"/>
</dbReference>
<accession>A0ABU2S2V8</accession>
<keyword evidence="4" id="KW-1185">Reference proteome</keyword>
<dbReference type="InterPro" id="IPR043725">
    <property type="entry name" value="DUF5667"/>
</dbReference>
<protein>
    <submittedName>
        <fullName evidence="3">DUF5667 domain-containing protein</fullName>
    </submittedName>
</protein>
<feature type="region of interest" description="Disordered" evidence="1">
    <location>
        <begin position="87"/>
        <end position="154"/>
    </location>
</feature>
<proteinExistence type="predicted"/>
<dbReference type="RefSeq" id="WP_311616473.1">
    <property type="nucleotide sequence ID" value="NZ_JAVREV010000002.1"/>
</dbReference>